<protein>
    <submittedName>
        <fullName evidence="3">DNA-binding protein</fullName>
    </submittedName>
</protein>
<dbReference type="RefSeq" id="WP_167504694.1">
    <property type="nucleotide sequence ID" value="NZ_JAALLH010000002.1"/>
</dbReference>
<dbReference type="Gene3D" id="1.10.260.40">
    <property type="entry name" value="lambda repressor-like DNA-binding domains"/>
    <property type="match status" value="1"/>
</dbReference>
<accession>A0A7X6B144</accession>
<dbReference type="InterPro" id="IPR010982">
    <property type="entry name" value="Lambda_DNA-bd_dom_sf"/>
</dbReference>
<comment type="caution">
    <text evidence="3">The sequence shown here is derived from an EMBL/GenBank/DDBJ whole genome shotgun (WGS) entry which is preliminary data.</text>
</comment>
<dbReference type="PANTHER" id="PTHR46797:SF1">
    <property type="entry name" value="METHYLPHOSPHONATE SYNTHASE"/>
    <property type="match status" value="1"/>
</dbReference>
<reference evidence="3 4" key="1">
    <citation type="submission" date="2020-02" db="EMBL/GenBank/DDBJ databases">
        <title>Streptomyces malaysiensis DSM14702 (JHCC583434, PFL_A843) Genome sequencing and assembly.</title>
        <authorList>
            <person name="Samborskyy M."/>
        </authorList>
    </citation>
    <scope>NUCLEOTIDE SEQUENCE [LARGE SCALE GENOMIC DNA]</scope>
    <source>
        <strain evidence="3 4">DSM 14702</strain>
    </source>
</reference>
<organism evidence="3 4">
    <name type="scientific">Streptomyces malaysiensis</name>
    <dbReference type="NCBI Taxonomy" id="92644"/>
    <lineage>
        <taxon>Bacteria</taxon>
        <taxon>Bacillati</taxon>
        <taxon>Actinomycetota</taxon>
        <taxon>Actinomycetes</taxon>
        <taxon>Kitasatosporales</taxon>
        <taxon>Streptomycetaceae</taxon>
        <taxon>Streptomyces</taxon>
        <taxon>Streptomyces violaceusniger group</taxon>
    </lineage>
</organism>
<dbReference type="GO" id="GO:0003677">
    <property type="term" value="F:DNA binding"/>
    <property type="evidence" value="ECO:0007669"/>
    <property type="project" value="UniProtKB-KW"/>
</dbReference>
<dbReference type="Proteomes" id="UP000536624">
    <property type="component" value="Unassembled WGS sequence"/>
</dbReference>
<dbReference type="CDD" id="cd00093">
    <property type="entry name" value="HTH_XRE"/>
    <property type="match status" value="1"/>
</dbReference>
<dbReference type="SMART" id="SM00530">
    <property type="entry name" value="HTH_XRE"/>
    <property type="match status" value="1"/>
</dbReference>
<dbReference type="Pfam" id="PF01381">
    <property type="entry name" value="HTH_3"/>
    <property type="match status" value="1"/>
</dbReference>
<proteinExistence type="predicted"/>
<dbReference type="InterPro" id="IPR001387">
    <property type="entry name" value="Cro/C1-type_HTH"/>
</dbReference>
<dbReference type="GO" id="GO:0005829">
    <property type="term" value="C:cytosol"/>
    <property type="evidence" value="ECO:0007669"/>
    <property type="project" value="TreeGrafter"/>
</dbReference>
<evidence type="ECO:0000313" key="3">
    <source>
        <dbReference type="EMBL" id="NIY69470.1"/>
    </source>
</evidence>
<dbReference type="PANTHER" id="PTHR46797">
    <property type="entry name" value="HTH-TYPE TRANSCRIPTIONAL REGULATOR"/>
    <property type="match status" value="1"/>
</dbReference>
<evidence type="ECO:0000313" key="4">
    <source>
        <dbReference type="Proteomes" id="UP000536624"/>
    </source>
</evidence>
<feature type="domain" description="HTH cro/C1-type" evidence="2">
    <location>
        <begin position="13"/>
        <end position="67"/>
    </location>
</feature>
<evidence type="ECO:0000256" key="1">
    <source>
        <dbReference type="ARBA" id="ARBA00023125"/>
    </source>
</evidence>
<dbReference type="SUPFAM" id="SSF47413">
    <property type="entry name" value="lambda repressor-like DNA-binding domains"/>
    <property type="match status" value="1"/>
</dbReference>
<dbReference type="InterPro" id="IPR050807">
    <property type="entry name" value="TransReg_Diox_bact_type"/>
</dbReference>
<gene>
    <name evidence="3" type="ORF">SMALB_7594</name>
</gene>
<dbReference type="AlphaFoldDB" id="A0A7X6B144"/>
<evidence type="ECO:0000259" key="2">
    <source>
        <dbReference type="PROSITE" id="PS50943"/>
    </source>
</evidence>
<name>A0A7X6B144_STRMQ</name>
<keyword evidence="1 3" id="KW-0238">DNA-binding</keyword>
<sequence>MPQSIEEHTGIRIAKTRKSRHLTQRELADKSHVSYSTLTKVEQGNMPASPSVIGALARALSVAVSDLTGQPYIEELRHDQLDGLIQPIREALDVYDLGADPEVAPRGLDQLHSDAERLCKLVRATDLKTVSAELPGLIHEATAAAYTVGTDRAWQILASAYRTAYDVTTKLGYADLCTVALDRVEWAAQRASDPVLSGMRQYMRALVYLRAAQYGTGQRLVKMGMSTMEQAAPSRQRDVVTGQLHLGAAVLSARSKDGPASDGHLAEAERIAKRTGEAVEVHWLAFGPTNVGVHKVSSLAERDLYPEAVEEAEGLTVPDDWPPSRLAHHHAEVARSQLWMGRTEDSFNSLRKARKVAPQQTRYHPLVRETYAGLAHVRRSMPETFTGFGAWLGA</sequence>
<dbReference type="GO" id="GO:0003700">
    <property type="term" value="F:DNA-binding transcription factor activity"/>
    <property type="evidence" value="ECO:0007669"/>
    <property type="project" value="TreeGrafter"/>
</dbReference>
<dbReference type="EMBL" id="JAALLH010000002">
    <property type="protein sequence ID" value="NIY69470.1"/>
    <property type="molecule type" value="Genomic_DNA"/>
</dbReference>
<dbReference type="PROSITE" id="PS50943">
    <property type="entry name" value="HTH_CROC1"/>
    <property type="match status" value="1"/>
</dbReference>